<evidence type="ECO:0000259" key="3">
    <source>
        <dbReference type="Pfam" id="PF00685"/>
    </source>
</evidence>
<keyword evidence="5" id="KW-1185">Reference proteome</keyword>
<reference evidence="4 5" key="1">
    <citation type="journal article" date="2007" name="Int. J. Syst. Evol. Microbiol.">
        <title>Marixanthomonas ophiurae gen. nov., sp. nov., a marine bacterium of the family Flavobacteriaceae isolated from a deep-sea brittle star.</title>
        <authorList>
            <person name="Romanenko L.A."/>
            <person name="Uchino M."/>
            <person name="Frolova G.M."/>
            <person name="Mikhailov V.V."/>
        </authorList>
    </citation>
    <scope>NUCLEOTIDE SEQUENCE [LARGE SCALE GENOMIC DNA]</scope>
    <source>
        <strain evidence="4 5">KMM 3046</strain>
    </source>
</reference>
<evidence type="ECO:0000256" key="1">
    <source>
        <dbReference type="ARBA" id="ARBA00022679"/>
    </source>
</evidence>
<evidence type="ECO:0000313" key="4">
    <source>
        <dbReference type="EMBL" id="RFN60034.1"/>
    </source>
</evidence>
<gene>
    <name evidence="4" type="ORF">DZ858_08295</name>
</gene>
<evidence type="ECO:0000313" key="5">
    <source>
        <dbReference type="Proteomes" id="UP000261082"/>
    </source>
</evidence>
<dbReference type="RefSeq" id="WP_117159093.1">
    <property type="nucleotide sequence ID" value="NZ_QVID01000001.1"/>
</dbReference>
<sequence length="273" mass="32189">MNFGTVKPSFIIIGVQKGGTTSLHKYLLQHPQLIAPKPKELHCFDNYNTFNAQEYLAKFPKKYFSNCISFESTPRYLYHPACAKKLYDFNPHLKFIVVLRHPVERAYSAWNMYKLLSRSPQKTDAAKFFEKANTTEKLYSYFYKNNFPSFHDWVTFEISGAMDSTILEPSIVKRGYYKEQIERYFKLFSKEQFLFIDSNELKNNTLQSLELVAGFLNIKSFNKLKLNLKKSHQIKYEEKMKDETYTLLLKHFQKKNEGLGSLIGLELDWLKSK</sequence>
<comment type="caution">
    <text evidence="4">The sequence shown here is derived from an EMBL/GenBank/DDBJ whole genome shotgun (WGS) entry which is preliminary data.</text>
</comment>
<dbReference type="InterPro" id="IPR027417">
    <property type="entry name" value="P-loop_NTPase"/>
</dbReference>
<dbReference type="AlphaFoldDB" id="A0A3E1QD61"/>
<dbReference type="PANTHER" id="PTHR10605:SF56">
    <property type="entry name" value="BIFUNCTIONAL HEPARAN SULFATE N-DEACETYLASE_N-SULFOTRANSFERASE"/>
    <property type="match status" value="1"/>
</dbReference>
<name>A0A3E1QD61_9FLAO</name>
<dbReference type="InterPro" id="IPR000863">
    <property type="entry name" value="Sulfotransferase_dom"/>
</dbReference>
<keyword evidence="1" id="KW-0808">Transferase</keyword>
<dbReference type="Pfam" id="PF00685">
    <property type="entry name" value="Sulfotransfer_1"/>
    <property type="match status" value="1"/>
</dbReference>
<keyword evidence="2" id="KW-0325">Glycoprotein</keyword>
<dbReference type="PANTHER" id="PTHR10605">
    <property type="entry name" value="HEPARAN SULFATE SULFOTRANSFERASE"/>
    <property type="match status" value="1"/>
</dbReference>
<feature type="domain" description="Sulfotransferase" evidence="3">
    <location>
        <begin position="8"/>
        <end position="232"/>
    </location>
</feature>
<dbReference type="InterPro" id="IPR037359">
    <property type="entry name" value="NST/OST"/>
</dbReference>
<organism evidence="4 5">
    <name type="scientific">Marixanthomonas ophiurae</name>
    <dbReference type="NCBI Taxonomy" id="387659"/>
    <lineage>
        <taxon>Bacteria</taxon>
        <taxon>Pseudomonadati</taxon>
        <taxon>Bacteroidota</taxon>
        <taxon>Flavobacteriia</taxon>
        <taxon>Flavobacteriales</taxon>
        <taxon>Flavobacteriaceae</taxon>
        <taxon>Marixanthomonas</taxon>
    </lineage>
</organism>
<evidence type="ECO:0000256" key="2">
    <source>
        <dbReference type="ARBA" id="ARBA00023180"/>
    </source>
</evidence>
<dbReference type="GO" id="GO:0008146">
    <property type="term" value="F:sulfotransferase activity"/>
    <property type="evidence" value="ECO:0007669"/>
    <property type="project" value="InterPro"/>
</dbReference>
<accession>A0A3E1QD61</accession>
<dbReference type="Gene3D" id="3.40.50.300">
    <property type="entry name" value="P-loop containing nucleotide triphosphate hydrolases"/>
    <property type="match status" value="1"/>
</dbReference>
<dbReference type="Proteomes" id="UP000261082">
    <property type="component" value="Unassembled WGS sequence"/>
</dbReference>
<protein>
    <recommendedName>
        <fullName evidence="3">Sulfotransferase domain-containing protein</fullName>
    </recommendedName>
</protein>
<proteinExistence type="predicted"/>
<dbReference type="EMBL" id="QVID01000001">
    <property type="protein sequence ID" value="RFN60034.1"/>
    <property type="molecule type" value="Genomic_DNA"/>
</dbReference>
<dbReference type="SUPFAM" id="SSF52540">
    <property type="entry name" value="P-loop containing nucleoside triphosphate hydrolases"/>
    <property type="match status" value="1"/>
</dbReference>
<dbReference type="OrthoDB" id="981508at2"/>